<feature type="region of interest" description="Disordered" evidence="1">
    <location>
        <begin position="78"/>
        <end position="106"/>
    </location>
</feature>
<organism evidence="2 3">
    <name type="scientific">Streptomyces luteireticuli</name>
    <dbReference type="NCBI Taxonomy" id="173858"/>
    <lineage>
        <taxon>Bacteria</taxon>
        <taxon>Bacillati</taxon>
        <taxon>Actinomycetota</taxon>
        <taxon>Actinomycetes</taxon>
        <taxon>Kitasatosporales</taxon>
        <taxon>Streptomycetaceae</taxon>
        <taxon>Streptomyces</taxon>
    </lineage>
</organism>
<accession>A0ABN0Z7T6</accession>
<evidence type="ECO:0000256" key="1">
    <source>
        <dbReference type="SAM" id="MobiDB-lite"/>
    </source>
</evidence>
<dbReference type="EMBL" id="BAAABX010000088">
    <property type="protein sequence ID" value="GAA0437174.1"/>
    <property type="molecule type" value="Genomic_DNA"/>
</dbReference>
<proteinExistence type="predicted"/>
<gene>
    <name evidence="2" type="ORF">GCM10010357_68250</name>
</gene>
<dbReference type="Proteomes" id="UP001500879">
    <property type="component" value="Unassembled WGS sequence"/>
</dbReference>
<comment type="caution">
    <text evidence="2">The sequence shown here is derived from an EMBL/GenBank/DDBJ whole genome shotgun (WGS) entry which is preliminary data.</text>
</comment>
<keyword evidence="3" id="KW-1185">Reference proteome</keyword>
<reference evidence="2 3" key="1">
    <citation type="journal article" date="2019" name="Int. J. Syst. Evol. Microbiol.">
        <title>The Global Catalogue of Microorganisms (GCM) 10K type strain sequencing project: providing services to taxonomists for standard genome sequencing and annotation.</title>
        <authorList>
            <consortium name="The Broad Institute Genomics Platform"/>
            <consortium name="The Broad Institute Genome Sequencing Center for Infectious Disease"/>
            <person name="Wu L."/>
            <person name="Ma J."/>
        </authorList>
    </citation>
    <scope>NUCLEOTIDE SEQUENCE [LARGE SCALE GENOMIC DNA]</scope>
    <source>
        <strain evidence="2 3">JCM 4788</strain>
    </source>
</reference>
<sequence>MAEPGASRQREIRALRSTIRAVLMSAAPVSCQRSSSAKAQWFHSMNSSSGSSRPWGIIRQLKSVLWVAMLQARSVASRKMPLRSSQATARSSSSARRGCTAGSIGQ</sequence>
<evidence type="ECO:0000313" key="3">
    <source>
        <dbReference type="Proteomes" id="UP001500879"/>
    </source>
</evidence>
<name>A0ABN0Z7T6_9ACTN</name>
<protein>
    <submittedName>
        <fullName evidence="2">Uncharacterized protein</fullName>
    </submittedName>
</protein>
<evidence type="ECO:0000313" key="2">
    <source>
        <dbReference type="EMBL" id="GAA0437174.1"/>
    </source>
</evidence>
<feature type="compositionally biased region" description="Low complexity" evidence="1">
    <location>
        <begin position="83"/>
        <end position="106"/>
    </location>
</feature>